<evidence type="ECO:0000313" key="2">
    <source>
        <dbReference type="Proteomes" id="UP000054564"/>
    </source>
</evidence>
<dbReference type="AlphaFoldDB" id="A0A0L0VVB5"/>
<dbReference type="Proteomes" id="UP000054564">
    <property type="component" value="Unassembled WGS sequence"/>
</dbReference>
<comment type="caution">
    <text evidence="1">The sequence shown here is derived from an EMBL/GenBank/DDBJ whole genome shotgun (WGS) entry which is preliminary data.</text>
</comment>
<dbReference type="EMBL" id="AJIL01000019">
    <property type="protein sequence ID" value="KNF03137.1"/>
    <property type="molecule type" value="Genomic_DNA"/>
</dbReference>
<keyword evidence="2" id="KW-1185">Reference proteome</keyword>
<accession>A0A0L0VVB5</accession>
<name>A0A0L0VVB5_9BASI</name>
<proteinExistence type="predicted"/>
<evidence type="ECO:0000313" key="1">
    <source>
        <dbReference type="EMBL" id="KNF03137.1"/>
    </source>
</evidence>
<sequence length="121" mass="13440">MEIHALSAYGEGVVGVKSAWRVSRPLEENFAKLERLQAVRIASRRTGEDPDELEPLQFVRKLFRQAGASPLFRQAGAYPLRRQAIPTSWSFSSLLGIPSNGLEPLQLVGYTFRWPGATPAC</sequence>
<protein>
    <submittedName>
        <fullName evidence="1">Uncharacterized protein</fullName>
    </submittedName>
</protein>
<organism evidence="1 2">
    <name type="scientific">Puccinia striiformis f. sp. tritici PST-78</name>
    <dbReference type="NCBI Taxonomy" id="1165861"/>
    <lineage>
        <taxon>Eukaryota</taxon>
        <taxon>Fungi</taxon>
        <taxon>Dikarya</taxon>
        <taxon>Basidiomycota</taxon>
        <taxon>Pucciniomycotina</taxon>
        <taxon>Pucciniomycetes</taxon>
        <taxon>Pucciniales</taxon>
        <taxon>Pucciniaceae</taxon>
        <taxon>Puccinia</taxon>
    </lineage>
</organism>
<reference evidence="2" key="1">
    <citation type="submission" date="2014-03" db="EMBL/GenBank/DDBJ databases">
        <title>The Genome Sequence of Puccinia striiformis f. sp. tritici PST-78.</title>
        <authorList>
            <consortium name="The Broad Institute Genome Sequencing Platform"/>
            <person name="Cuomo C."/>
            <person name="Hulbert S."/>
            <person name="Chen X."/>
            <person name="Walker B."/>
            <person name="Young S.K."/>
            <person name="Zeng Q."/>
            <person name="Gargeya S."/>
            <person name="Fitzgerald M."/>
            <person name="Haas B."/>
            <person name="Abouelleil A."/>
            <person name="Alvarado L."/>
            <person name="Arachchi H.M."/>
            <person name="Berlin A.M."/>
            <person name="Chapman S.B."/>
            <person name="Goldberg J."/>
            <person name="Griggs A."/>
            <person name="Gujja S."/>
            <person name="Hansen M."/>
            <person name="Howarth C."/>
            <person name="Imamovic A."/>
            <person name="Larimer J."/>
            <person name="McCowan C."/>
            <person name="Montmayeur A."/>
            <person name="Murphy C."/>
            <person name="Neiman D."/>
            <person name="Pearson M."/>
            <person name="Priest M."/>
            <person name="Roberts A."/>
            <person name="Saif S."/>
            <person name="Shea T."/>
            <person name="Sisk P."/>
            <person name="Sykes S."/>
            <person name="Wortman J."/>
            <person name="Nusbaum C."/>
            <person name="Birren B."/>
        </authorList>
    </citation>
    <scope>NUCLEOTIDE SEQUENCE [LARGE SCALE GENOMIC DNA]</scope>
    <source>
        <strain evidence="2">race PST-78</strain>
    </source>
</reference>
<gene>
    <name evidence="1" type="ORF">PSTG_03722</name>
</gene>